<dbReference type="Proteomes" id="UP000194853">
    <property type="component" value="Unassembled WGS sequence"/>
</dbReference>
<name>A0A9X6M8P9_BACTJ</name>
<evidence type="ECO:0000256" key="3">
    <source>
        <dbReference type="ARBA" id="ARBA00022824"/>
    </source>
</evidence>
<dbReference type="SUPFAM" id="SSF53474">
    <property type="entry name" value="alpha/beta-Hydrolases"/>
    <property type="match status" value="1"/>
</dbReference>
<comment type="subcellular location">
    <subcellularLocation>
        <location evidence="1">Endoplasmic reticulum</location>
    </subcellularLocation>
    <subcellularLocation>
        <location evidence="2">Membrane</location>
    </subcellularLocation>
</comment>
<accession>A0A9X6M8P9</accession>
<evidence type="ECO:0000256" key="1">
    <source>
        <dbReference type="ARBA" id="ARBA00004240"/>
    </source>
</evidence>
<keyword evidence="3" id="KW-0256">Endoplasmic reticulum</keyword>
<dbReference type="AlphaFoldDB" id="A0A9X6M8P9"/>
<comment type="caution">
    <text evidence="6">The sequence shown here is derived from an EMBL/GenBank/DDBJ whole genome shotgun (WGS) entry which is preliminary data.</text>
</comment>
<proteinExistence type="predicted"/>
<dbReference type="Pfam" id="PF07819">
    <property type="entry name" value="PGAP1"/>
    <property type="match status" value="1"/>
</dbReference>
<dbReference type="GO" id="GO:0016020">
    <property type="term" value="C:membrane"/>
    <property type="evidence" value="ECO:0007669"/>
    <property type="project" value="UniProtKB-SubCell"/>
</dbReference>
<dbReference type="EMBL" id="MOOS01000090">
    <property type="protein sequence ID" value="OUB69896.1"/>
    <property type="molecule type" value="Genomic_DNA"/>
</dbReference>
<evidence type="ECO:0000313" key="7">
    <source>
        <dbReference type="Proteomes" id="UP000194853"/>
    </source>
</evidence>
<sequence>MYKPIRCQNKKNLVLFIHGFTGAEETWINDIGQSFADLLMESEEISENYDFAQIVYYSKLFDFPKINAIKKIITNIFRKFSDPAKRNVSIEKISNLVSSTIQYNCESYERIILVAHSMGGLIAKSVILNEVNTDLGNKIQLYISMAVPHSGSNFATVAKSLFRNEQIFDLNPLSKSINELQVQWSKNEDKLPLSLYLYGEYDTIVPKTSAIPISLRNAFVVSCEDDHTSITKPKTIASVSYLAIKKELIKLVSERPIEKKVEMQEFQDSQQYGDRLNTSIKNIRLTARRLLINIKSILKELELRKETRGVVIAPLNPISNFEEVYEVVSDSLNFEQNTNLITFYERVNLIDEHLNATRNYFEQNNFEYGMPIMHAGFRSFEKTGDRLIEEILEMNLHNLIEQLTILAGMND</sequence>
<keyword evidence="4" id="KW-0472">Membrane</keyword>
<gene>
    <name evidence="6" type="ORF">BK750_13020</name>
</gene>
<dbReference type="GO" id="GO:0016788">
    <property type="term" value="F:hydrolase activity, acting on ester bonds"/>
    <property type="evidence" value="ECO:0007669"/>
    <property type="project" value="InterPro"/>
</dbReference>
<reference evidence="6 7" key="1">
    <citation type="submission" date="2016-10" db="EMBL/GenBank/DDBJ databases">
        <title>Comparative genomics of Bacillus thuringiensis reveals a path to pathogens against multiple invertebrate hosts.</title>
        <authorList>
            <person name="Zheng J."/>
            <person name="Gao Q."/>
            <person name="Liu H."/>
            <person name="Peng D."/>
            <person name="Ruan L."/>
            <person name="Sun M."/>
        </authorList>
    </citation>
    <scope>NUCLEOTIDE SEQUENCE [LARGE SCALE GENOMIC DNA]</scope>
    <source>
        <strain evidence="6">BGSC 4CF1</strain>
    </source>
</reference>
<dbReference type="InterPro" id="IPR052374">
    <property type="entry name" value="SERAC1"/>
</dbReference>
<dbReference type="PANTHER" id="PTHR48182:SF2">
    <property type="entry name" value="PROTEIN SERAC1"/>
    <property type="match status" value="1"/>
</dbReference>
<feature type="domain" description="GPI inositol-deacylase PGAP1-like alpha/beta" evidence="5">
    <location>
        <begin position="13"/>
        <end position="155"/>
    </location>
</feature>
<dbReference type="InterPro" id="IPR029058">
    <property type="entry name" value="AB_hydrolase_fold"/>
</dbReference>
<dbReference type="InterPro" id="IPR012908">
    <property type="entry name" value="PGAP1-ab_dom-like"/>
</dbReference>
<dbReference type="RefSeq" id="WP_086404108.1">
    <property type="nucleotide sequence ID" value="NZ_MOOS01000090.1"/>
</dbReference>
<organism evidence="6 7">
    <name type="scientific">Bacillus thuringiensis subsp. jegathesan</name>
    <dbReference type="NCBI Taxonomy" id="56955"/>
    <lineage>
        <taxon>Bacteria</taxon>
        <taxon>Bacillati</taxon>
        <taxon>Bacillota</taxon>
        <taxon>Bacilli</taxon>
        <taxon>Bacillales</taxon>
        <taxon>Bacillaceae</taxon>
        <taxon>Bacillus</taxon>
        <taxon>Bacillus cereus group</taxon>
    </lineage>
</organism>
<protein>
    <recommendedName>
        <fullName evidence="5">GPI inositol-deacylase PGAP1-like alpha/beta domain-containing protein</fullName>
    </recommendedName>
</protein>
<dbReference type="PANTHER" id="PTHR48182">
    <property type="entry name" value="PROTEIN SERAC1"/>
    <property type="match status" value="1"/>
</dbReference>
<dbReference type="Gene3D" id="3.40.50.1820">
    <property type="entry name" value="alpha/beta hydrolase"/>
    <property type="match status" value="1"/>
</dbReference>
<evidence type="ECO:0000256" key="2">
    <source>
        <dbReference type="ARBA" id="ARBA00004370"/>
    </source>
</evidence>
<evidence type="ECO:0000259" key="5">
    <source>
        <dbReference type="Pfam" id="PF07819"/>
    </source>
</evidence>
<evidence type="ECO:0000313" key="6">
    <source>
        <dbReference type="EMBL" id="OUB69896.1"/>
    </source>
</evidence>
<evidence type="ECO:0000256" key="4">
    <source>
        <dbReference type="ARBA" id="ARBA00023136"/>
    </source>
</evidence>